<gene>
    <name evidence="1" type="ORF">B0174_12040</name>
</gene>
<sequence>TMSYSPDIMKLLEENNIDSSSTGLGTLEYLRLLPLLFEQNKELFQRIKHLEQELIPKLDLTKRAGVKKFLNCSDGKISSMMNDGRLKEGVHFIKELKGRKAKITFIESGIRGYKEENS</sequence>
<accession>A0A363CW89</accession>
<proteinExistence type="predicted"/>
<evidence type="ECO:0000313" key="2">
    <source>
        <dbReference type="Proteomes" id="UP000251135"/>
    </source>
</evidence>
<dbReference type="AlphaFoldDB" id="A0A363CW89"/>
<keyword evidence="2" id="KW-1185">Reference proteome</keyword>
<comment type="caution">
    <text evidence="1">The sequence shown here is derived from an EMBL/GenBank/DDBJ whole genome shotgun (WGS) entry which is preliminary data.</text>
</comment>
<organism evidence="1 2">
    <name type="scientific">Arcobacter caeni</name>
    <dbReference type="NCBI Taxonomy" id="1912877"/>
    <lineage>
        <taxon>Bacteria</taxon>
        <taxon>Pseudomonadati</taxon>
        <taxon>Campylobacterota</taxon>
        <taxon>Epsilonproteobacteria</taxon>
        <taxon>Campylobacterales</taxon>
        <taxon>Arcobacteraceae</taxon>
        <taxon>Arcobacter</taxon>
    </lineage>
</organism>
<dbReference type="RefSeq" id="WP_205663532.1">
    <property type="nucleotide sequence ID" value="NZ_MUXE01000054.1"/>
</dbReference>
<dbReference type="Proteomes" id="UP000251135">
    <property type="component" value="Unassembled WGS sequence"/>
</dbReference>
<reference evidence="1 2" key="1">
    <citation type="submission" date="2017-02" db="EMBL/GenBank/DDBJ databases">
        <title>Arcobacter caeni sp. nov, a new Arcobacter species isolated from reclaimed water.</title>
        <authorList>
            <person name="Figueras M.J."/>
            <person name="Perez-Cataluna A."/>
            <person name="Salas-Masso N."/>
        </authorList>
    </citation>
    <scope>NUCLEOTIDE SEQUENCE [LARGE SCALE GENOMIC DNA]</scope>
    <source>
        <strain evidence="1 2">RW17-10</strain>
    </source>
</reference>
<name>A0A363CW89_9BACT</name>
<dbReference type="EMBL" id="MUXE01000054">
    <property type="protein sequence ID" value="PUE63303.1"/>
    <property type="molecule type" value="Genomic_DNA"/>
</dbReference>
<feature type="non-terminal residue" evidence="1">
    <location>
        <position position="1"/>
    </location>
</feature>
<evidence type="ECO:0000313" key="1">
    <source>
        <dbReference type="EMBL" id="PUE63303.1"/>
    </source>
</evidence>
<protein>
    <submittedName>
        <fullName evidence="1">Uncharacterized protein</fullName>
    </submittedName>
</protein>